<keyword evidence="4 13" id="KW-0812">Transmembrane</keyword>
<feature type="region of interest" description="Disordered" evidence="12">
    <location>
        <begin position="809"/>
        <end position="854"/>
    </location>
</feature>
<dbReference type="GO" id="GO:0012505">
    <property type="term" value="C:endomembrane system"/>
    <property type="evidence" value="ECO:0007669"/>
    <property type="project" value="UniProtKB-SubCell"/>
</dbReference>
<dbReference type="PANTHER" id="PTHR15923:SF7">
    <property type="entry name" value="IMMUNOGLOBULIN-LIKE DOMAIN-CONTAINING RECEPTOR 2 ISOFORM X1"/>
    <property type="match status" value="1"/>
</dbReference>
<dbReference type="InterPro" id="IPR051874">
    <property type="entry name" value="Ig-like_domain-LISCH7"/>
</dbReference>
<gene>
    <name evidence="15" type="ORF">QTP70_031686</name>
</gene>
<dbReference type="SUPFAM" id="SSF48726">
    <property type="entry name" value="Immunoglobulin"/>
    <property type="match status" value="3"/>
</dbReference>
<feature type="compositionally biased region" description="Basic and acidic residues" evidence="12">
    <location>
        <begin position="929"/>
        <end position="938"/>
    </location>
</feature>
<feature type="compositionally biased region" description="Low complexity" evidence="12">
    <location>
        <begin position="1008"/>
        <end position="1022"/>
    </location>
</feature>
<evidence type="ECO:0000256" key="4">
    <source>
        <dbReference type="ARBA" id="ARBA00022692"/>
    </source>
</evidence>
<feature type="region of interest" description="Disordered" evidence="12">
    <location>
        <begin position="987"/>
        <end position="1088"/>
    </location>
</feature>
<dbReference type="PANTHER" id="PTHR15923">
    <property type="entry name" value="TRANSMEMBRANE AND IMMUNOGLOBULIN DOMAIN-CONTAINING PROTEIN"/>
    <property type="match status" value="1"/>
</dbReference>
<keyword evidence="9" id="KW-1015">Disulfide bond</keyword>
<feature type="transmembrane region" description="Helical" evidence="13">
    <location>
        <begin position="254"/>
        <end position="278"/>
    </location>
</feature>
<feature type="compositionally biased region" description="Basic and acidic residues" evidence="12">
    <location>
        <begin position="839"/>
        <end position="854"/>
    </location>
</feature>
<accession>A0AAE0PZH8</accession>
<sequence>MSLNHFNADMIIYIFSLFAVIQLTTSITVDIPQQKYELARGDTAVLPCTFKPQKPDNPTITISWSANPDNPEDSDIDILSYYYAANSPPVLDITDDFINRASLEVDIPKGSAILSLKSLTSKDSRVFQCTVKIPGDKQGKTSDTASVVVLVAPSKPICNVQGKAEFYQNINLTCRSEEGTPPPTYKWESYDVTNKPRPNPPKSTDVNGVLSLYNISADTSGYYICTSANKIRSDSCNLTLSVMPCKYFKHSMNLGSTAGIIGGCVAGLVLLIVVICCCRRCRKKKESEEHPMEFAVEDHYTDEEPRTLVEQQDRPLESKADEHDDRGERGDRYDDPRDDDRQRRPDNRQYGSDRYDDRRSDYDDRRSDRYDRQSDYDDRRSDRYDDRRDRYDHPDDRYEDRRNRYDHPDDRYDDRRDRYDQPGDRSRPPNVPHKKPTPLPWCEAVQVSVRDERRFAMLFQSVVLPCQYTSTSTHTPVVQWWFKSYCRDRTRDAFSFPDSLGVRGSELGPTSHLDCSDNSRTVRVVASGQGSSLTIADYYKDRDISIINKADLRIGELRWGDSGVYYCKVVIADDLEGQNEAHVELLVLGQTGVADDLLPEIDLEIMPEWVFVVVVVLGGVLFFVLAGVCWCQCCPHSCCCYVRCCCCPETCCCPRHLYEAGKGIKTASPTPVAIYPPYYMQGMPAMVPISPPSLVESKMSTVPSTDNNISSSQQPLDNDLNDPIGVPIKVDVHSGYRLQPTPDQNSLKVLQYVERELAHFNPSKTLSSHDSKPCVLLGTCSMSELSSLHEAETDFHQAYRKVQKKALPAIPDMDDPPDLLSREKSPVHAPTSARLPHLRVKDDHPRWNPRSEHLQRKAFQMGGRTGSLDELEEFAMGYVQRRRHDDFSDDEDDHMTCAKERQCEQERERRRQRDLERDHYPYYSSKRYSPKDIRDRPRPPSPPKRRGTGDSNLRRDLNEWDLRRQEVKNGRDYDDDLLNSLWERKAKAGRSLSSKGGRNEEESDRPSKNSSQKSCHSHSPSNRSASNKPTEDESLPPYAEREPERFRGAVNSHQPLTSTRSRKEQENKEELSRPRKVNTLLSRDSLIV</sequence>
<keyword evidence="5" id="KW-0732">Signal</keyword>
<proteinExistence type="inferred from homology"/>
<evidence type="ECO:0000256" key="8">
    <source>
        <dbReference type="ARBA" id="ARBA00023136"/>
    </source>
</evidence>
<dbReference type="EMBL" id="JAUCMX010000025">
    <property type="protein sequence ID" value="KAK3511119.1"/>
    <property type="molecule type" value="Genomic_DNA"/>
</dbReference>
<protein>
    <recommendedName>
        <fullName evidence="14">Ig-like domain-containing protein</fullName>
    </recommendedName>
</protein>
<dbReference type="Pfam" id="PF07686">
    <property type="entry name" value="V-set"/>
    <property type="match status" value="1"/>
</dbReference>
<keyword evidence="3" id="KW-0796">Tight junction</keyword>
<dbReference type="Gene3D" id="2.60.40.10">
    <property type="entry name" value="Immunoglobulins"/>
    <property type="match status" value="3"/>
</dbReference>
<evidence type="ECO:0000256" key="2">
    <source>
        <dbReference type="ARBA" id="ARBA00009491"/>
    </source>
</evidence>
<feature type="region of interest" description="Disordered" evidence="12">
    <location>
        <begin position="885"/>
        <end position="957"/>
    </location>
</feature>
<dbReference type="Proteomes" id="UP001274896">
    <property type="component" value="Unassembled WGS sequence"/>
</dbReference>
<evidence type="ECO:0000313" key="15">
    <source>
        <dbReference type="EMBL" id="KAK3511119.1"/>
    </source>
</evidence>
<dbReference type="InterPro" id="IPR036179">
    <property type="entry name" value="Ig-like_dom_sf"/>
</dbReference>
<comment type="similarity">
    <text evidence="2">Belongs to the immunoglobulin superfamily. LISCH7 family.</text>
</comment>
<comment type="caution">
    <text evidence="15">The sequence shown here is derived from an EMBL/GenBank/DDBJ whole genome shotgun (WGS) entry which is preliminary data.</text>
</comment>
<dbReference type="InterPro" id="IPR003599">
    <property type="entry name" value="Ig_sub"/>
</dbReference>
<evidence type="ECO:0000256" key="11">
    <source>
        <dbReference type="ARBA" id="ARBA00046288"/>
    </source>
</evidence>
<dbReference type="Pfam" id="PF13927">
    <property type="entry name" value="Ig_3"/>
    <property type="match status" value="1"/>
</dbReference>
<name>A0AAE0PZH8_9TELE</name>
<feature type="domain" description="Ig-like" evidence="14">
    <location>
        <begin position="25"/>
        <end position="146"/>
    </location>
</feature>
<dbReference type="SMART" id="SM00406">
    <property type="entry name" value="IGv"/>
    <property type="match status" value="2"/>
</dbReference>
<evidence type="ECO:0000256" key="9">
    <source>
        <dbReference type="ARBA" id="ARBA00023157"/>
    </source>
</evidence>
<evidence type="ECO:0000256" key="7">
    <source>
        <dbReference type="ARBA" id="ARBA00022989"/>
    </source>
</evidence>
<evidence type="ECO:0000256" key="3">
    <source>
        <dbReference type="ARBA" id="ARBA00022427"/>
    </source>
</evidence>
<dbReference type="GO" id="GO:0016020">
    <property type="term" value="C:membrane"/>
    <property type="evidence" value="ECO:0007669"/>
    <property type="project" value="TreeGrafter"/>
</dbReference>
<evidence type="ECO:0000256" key="10">
    <source>
        <dbReference type="ARBA" id="ARBA00023319"/>
    </source>
</evidence>
<dbReference type="Pfam" id="PF05624">
    <property type="entry name" value="LSR"/>
    <property type="match status" value="1"/>
</dbReference>
<keyword evidence="8 13" id="KW-0472">Membrane</keyword>
<dbReference type="PROSITE" id="PS50835">
    <property type="entry name" value="IG_LIKE"/>
    <property type="match status" value="3"/>
</dbReference>
<dbReference type="InterPro" id="IPR008664">
    <property type="entry name" value="LISCH7"/>
</dbReference>
<dbReference type="GO" id="GO:0031016">
    <property type="term" value="P:pancreas development"/>
    <property type="evidence" value="ECO:0007669"/>
    <property type="project" value="TreeGrafter"/>
</dbReference>
<feature type="domain" description="Ig-like" evidence="14">
    <location>
        <begin position="432"/>
        <end position="584"/>
    </location>
</feature>
<feature type="transmembrane region" description="Helical" evidence="13">
    <location>
        <begin position="609"/>
        <end position="628"/>
    </location>
</feature>
<evidence type="ECO:0000256" key="12">
    <source>
        <dbReference type="SAM" id="MobiDB-lite"/>
    </source>
</evidence>
<evidence type="ECO:0000256" key="5">
    <source>
        <dbReference type="ARBA" id="ARBA00022729"/>
    </source>
</evidence>
<dbReference type="SMART" id="SM00409">
    <property type="entry name" value="IG"/>
    <property type="match status" value="3"/>
</dbReference>
<dbReference type="FunFam" id="2.60.40.10:FF:000095">
    <property type="entry name" value="immunoglobulin superfamily member 11 isoform X1"/>
    <property type="match status" value="1"/>
</dbReference>
<keyword evidence="16" id="KW-1185">Reference proteome</keyword>
<feature type="compositionally biased region" description="Basic and acidic residues" evidence="12">
    <location>
        <begin position="894"/>
        <end position="920"/>
    </location>
</feature>
<keyword evidence="6" id="KW-0965">Cell junction</keyword>
<evidence type="ECO:0000313" key="16">
    <source>
        <dbReference type="Proteomes" id="UP001274896"/>
    </source>
</evidence>
<keyword evidence="10" id="KW-0393">Immunoglobulin domain</keyword>
<evidence type="ECO:0000256" key="1">
    <source>
        <dbReference type="ARBA" id="ARBA00004435"/>
    </source>
</evidence>
<dbReference type="InterPro" id="IPR007110">
    <property type="entry name" value="Ig-like_dom"/>
</dbReference>
<evidence type="ECO:0000256" key="13">
    <source>
        <dbReference type="SAM" id="Phobius"/>
    </source>
</evidence>
<feature type="domain" description="Ig-like" evidence="14">
    <location>
        <begin position="153"/>
        <end position="241"/>
    </location>
</feature>
<dbReference type="InterPro" id="IPR013106">
    <property type="entry name" value="Ig_V-set"/>
</dbReference>
<dbReference type="InterPro" id="IPR013783">
    <property type="entry name" value="Ig-like_fold"/>
</dbReference>
<keyword evidence="7 13" id="KW-1133">Transmembrane helix</keyword>
<comment type="subcellular location">
    <subcellularLocation>
        <location evidence="1">Cell junction</location>
        <location evidence="1">Tight junction</location>
    </subcellularLocation>
    <subcellularLocation>
        <location evidence="11">Endomembrane system</location>
        <topology evidence="11">Single-pass type I membrane protein</topology>
    </subcellularLocation>
</comment>
<feature type="compositionally biased region" description="Basic and acidic residues" evidence="12">
    <location>
        <begin position="1061"/>
        <end position="1073"/>
    </location>
</feature>
<dbReference type="GO" id="GO:0005923">
    <property type="term" value="C:bicellular tight junction"/>
    <property type="evidence" value="ECO:0007669"/>
    <property type="project" value="UniProtKB-SubCell"/>
</dbReference>
<feature type="region of interest" description="Disordered" evidence="12">
    <location>
        <begin position="294"/>
        <end position="439"/>
    </location>
</feature>
<evidence type="ECO:0000256" key="6">
    <source>
        <dbReference type="ARBA" id="ARBA00022949"/>
    </source>
</evidence>
<evidence type="ECO:0000259" key="14">
    <source>
        <dbReference type="PROSITE" id="PS50835"/>
    </source>
</evidence>
<feature type="compositionally biased region" description="Basic and acidic residues" evidence="12">
    <location>
        <begin position="294"/>
        <end position="427"/>
    </location>
</feature>
<reference evidence="15" key="1">
    <citation type="submission" date="2023-06" db="EMBL/GenBank/DDBJ databases">
        <title>Male Hemibagrus guttatus genome.</title>
        <authorList>
            <person name="Bian C."/>
        </authorList>
    </citation>
    <scope>NUCLEOTIDE SEQUENCE</scope>
    <source>
        <strain evidence="15">Male_cb2023</strain>
        <tissue evidence="15">Muscle</tissue>
    </source>
</reference>
<feature type="compositionally biased region" description="Basic and acidic residues" evidence="12">
    <location>
        <begin position="997"/>
        <end position="1007"/>
    </location>
</feature>
<organism evidence="15 16">
    <name type="scientific">Hemibagrus guttatus</name>
    <dbReference type="NCBI Taxonomy" id="175788"/>
    <lineage>
        <taxon>Eukaryota</taxon>
        <taxon>Metazoa</taxon>
        <taxon>Chordata</taxon>
        <taxon>Craniata</taxon>
        <taxon>Vertebrata</taxon>
        <taxon>Euteleostomi</taxon>
        <taxon>Actinopterygii</taxon>
        <taxon>Neopterygii</taxon>
        <taxon>Teleostei</taxon>
        <taxon>Ostariophysi</taxon>
        <taxon>Siluriformes</taxon>
        <taxon>Bagridae</taxon>
        <taxon>Hemibagrus</taxon>
    </lineage>
</organism>
<dbReference type="AlphaFoldDB" id="A0AAE0PZH8"/>